<dbReference type="AlphaFoldDB" id="N1MFV1"/>
<dbReference type="GO" id="GO:0003700">
    <property type="term" value="F:DNA-binding transcription factor activity"/>
    <property type="evidence" value="ECO:0007669"/>
    <property type="project" value="TreeGrafter"/>
</dbReference>
<evidence type="ECO:0000256" key="1">
    <source>
        <dbReference type="ARBA" id="ARBA00023125"/>
    </source>
</evidence>
<dbReference type="PRINTS" id="PR00455">
    <property type="entry name" value="HTHTETR"/>
</dbReference>
<accession>N1MFV1</accession>
<dbReference type="InterPro" id="IPR036271">
    <property type="entry name" value="Tet_transcr_reg_TetR-rel_C_sf"/>
</dbReference>
<dbReference type="PANTHER" id="PTHR30055">
    <property type="entry name" value="HTH-TYPE TRANSCRIPTIONAL REGULATOR RUTR"/>
    <property type="match status" value="1"/>
</dbReference>
<dbReference type="InterPro" id="IPR009057">
    <property type="entry name" value="Homeodomain-like_sf"/>
</dbReference>
<reference evidence="5" key="2">
    <citation type="submission" date="2013-04" db="EMBL/GenBank/DDBJ databases">
        <title>Bisphenol A degrading Sphingobium sp. strain BiD32.</title>
        <authorList>
            <person name="Nielsen J.L."/>
            <person name="Zhou N.A."/>
            <person name="Kjeldal H."/>
        </authorList>
    </citation>
    <scope>NUCLEOTIDE SEQUENCE [LARGE SCALE GENOMIC DNA]</scope>
    <source>
        <strain evidence="5">BiD32</strain>
    </source>
</reference>
<gene>
    <name evidence="4" type="ORF">EBBID32_1690</name>
</gene>
<evidence type="ECO:0000313" key="4">
    <source>
        <dbReference type="EMBL" id="CCW15841.1"/>
    </source>
</evidence>
<evidence type="ECO:0000313" key="5">
    <source>
        <dbReference type="Proteomes" id="UP000013201"/>
    </source>
</evidence>
<comment type="caution">
    <text evidence="4">The sequence shown here is derived from an EMBL/GenBank/DDBJ whole genome shotgun (WGS) entry which is preliminary data.</text>
</comment>
<dbReference type="RefSeq" id="WP_006949012.1">
    <property type="nucleotide sequence ID" value="NZ_CAVK010000009.1"/>
</dbReference>
<dbReference type="SUPFAM" id="SSF46689">
    <property type="entry name" value="Homeodomain-like"/>
    <property type="match status" value="1"/>
</dbReference>
<evidence type="ECO:0000259" key="3">
    <source>
        <dbReference type="PROSITE" id="PS50977"/>
    </source>
</evidence>
<dbReference type="InterPro" id="IPR041490">
    <property type="entry name" value="KstR2_TetR_C"/>
</dbReference>
<dbReference type="GO" id="GO:0000976">
    <property type="term" value="F:transcription cis-regulatory region binding"/>
    <property type="evidence" value="ECO:0007669"/>
    <property type="project" value="TreeGrafter"/>
</dbReference>
<dbReference type="PANTHER" id="PTHR30055:SF226">
    <property type="entry name" value="HTH-TYPE TRANSCRIPTIONAL REGULATOR PKSA"/>
    <property type="match status" value="1"/>
</dbReference>
<dbReference type="InterPro" id="IPR050109">
    <property type="entry name" value="HTH-type_TetR-like_transc_reg"/>
</dbReference>
<name>N1MFV1_9SPHN</name>
<keyword evidence="5" id="KW-1185">Reference proteome</keyword>
<dbReference type="SUPFAM" id="SSF48498">
    <property type="entry name" value="Tetracyclin repressor-like, C-terminal domain"/>
    <property type="match status" value="1"/>
</dbReference>
<reference evidence="4 5" key="1">
    <citation type="submission" date="2013-03" db="EMBL/GenBank/DDBJ databases">
        <authorList>
            <person name="Le V."/>
        </authorList>
    </citation>
    <scope>NUCLEOTIDE SEQUENCE [LARGE SCALE GENOMIC DNA]</scope>
    <source>
        <strain evidence="4 5">BiD32</strain>
    </source>
</reference>
<feature type="domain" description="HTH tetR-type" evidence="3">
    <location>
        <begin position="19"/>
        <end position="79"/>
    </location>
</feature>
<sequence>MPALAAITPAVPAERRGRKSRRDVIIIEAARIFFEKGFDRTSVRDIAASSGMTSGSIFYHFSSKEDLLAHVIAEGIRHGHEIAEHALIGKVTPIDRFRALIVGHLRVLHDQRHMHKVSIQEWDKLPPEARAELKEANNRYRIRWLDVLAGLEQGGYLKAEAELFRRTQIASLNWTVHYKDEELEDLENLADRMAATSLNMATEDFTALLDR</sequence>
<keyword evidence="1 2" id="KW-0238">DNA-binding</keyword>
<feature type="DNA-binding region" description="H-T-H motif" evidence="2">
    <location>
        <begin position="42"/>
        <end position="61"/>
    </location>
</feature>
<dbReference type="Gene3D" id="1.10.357.10">
    <property type="entry name" value="Tetracycline Repressor, domain 2"/>
    <property type="match status" value="1"/>
</dbReference>
<proteinExistence type="predicted"/>
<organism evidence="4 5">
    <name type="scientific">Sphingobium indicum BiD32</name>
    <dbReference type="NCBI Taxonomy" id="1301087"/>
    <lineage>
        <taxon>Bacteria</taxon>
        <taxon>Pseudomonadati</taxon>
        <taxon>Pseudomonadota</taxon>
        <taxon>Alphaproteobacteria</taxon>
        <taxon>Sphingomonadales</taxon>
        <taxon>Sphingomonadaceae</taxon>
        <taxon>Sphingobium</taxon>
    </lineage>
</organism>
<dbReference type="InterPro" id="IPR001647">
    <property type="entry name" value="HTH_TetR"/>
</dbReference>
<dbReference type="EMBL" id="CAVK010000009">
    <property type="protein sequence ID" value="CCW15841.1"/>
    <property type="molecule type" value="Genomic_DNA"/>
</dbReference>
<protein>
    <submittedName>
        <fullName evidence="4">Transcriptional regulator</fullName>
    </submittedName>
</protein>
<evidence type="ECO:0000256" key="2">
    <source>
        <dbReference type="PROSITE-ProRule" id="PRU00335"/>
    </source>
</evidence>
<dbReference type="PROSITE" id="PS50977">
    <property type="entry name" value="HTH_TETR_2"/>
    <property type="match status" value="1"/>
</dbReference>
<dbReference type="Pfam" id="PF17932">
    <property type="entry name" value="TetR_C_24"/>
    <property type="match status" value="1"/>
</dbReference>
<dbReference type="Proteomes" id="UP000013201">
    <property type="component" value="Unassembled WGS sequence"/>
</dbReference>
<dbReference type="Pfam" id="PF00440">
    <property type="entry name" value="TetR_N"/>
    <property type="match status" value="1"/>
</dbReference>
<dbReference type="Gene3D" id="1.10.10.60">
    <property type="entry name" value="Homeodomain-like"/>
    <property type="match status" value="1"/>
</dbReference>